<gene>
    <name evidence="1" type="ORF">KIA07_06620</name>
</gene>
<dbReference type="EMBL" id="JAHAIK010000018">
    <property type="protein sequence ID" value="MBS5965316.1"/>
    <property type="molecule type" value="Genomic_DNA"/>
</dbReference>
<protein>
    <submittedName>
        <fullName evidence="1">Uncharacterized protein</fullName>
    </submittedName>
</protein>
<organism evidence="1 2">
    <name type="scientific">Finegoldia magna</name>
    <name type="common">Peptostreptococcus magnus</name>
    <dbReference type="NCBI Taxonomy" id="1260"/>
    <lineage>
        <taxon>Bacteria</taxon>
        <taxon>Bacillati</taxon>
        <taxon>Bacillota</taxon>
        <taxon>Tissierellia</taxon>
        <taxon>Tissierellales</taxon>
        <taxon>Peptoniphilaceae</taxon>
        <taxon>Finegoldia</taxon>
    </lineage>
</organism>
<evidence type="ECO:0000313" key="1">
    <source>
        <dbReference type="EMBL" id="MBS5965316.1"/>
    </source>
</evidence>
<proteinExistence type="predicted"/>
<dbReference type="AlphaFoldDB" id="A0A943QP50"/>
<evidence type="ECO:0000313" key="2">
    <source>
        <dbReference type="Proteomes" id="UP000730862"/>
    </source>
</evidence>
<comment type="caution">
    <text evidence="1">The sequence shown here is derived from an EMBL/GenBank/DDBJ whole genome shotgun (WGS) entry which is preliminary data.</text>
</comment>
<dbReference type="Proteomes" id="UP000730862">
    <property type="component" value="Unassembled WGS sequence"/>
</dbReference>
<name>A0A943QP50_FINMA</name>
<dbReference type="RefSeq" id="WP_070844143.1">
    <property type="nucleotide sequence ID" value="NZ_JAHAIK010000018.1"/>
</dbReference>
<sequence length="74" mass="8720">MIIAELQTLLGDLYRNDYKGDPIIQKSILEMGWAVDRLLKSEEITFFDDYDNVKSKILDETKWRQSDGTYRKST</sequence>
<reference evidence="1" key="1">
    <citation type="submission" date="2021-02" db="EMBL/GenBank/DDBJ databases">
        <title>Infant gut strain persistence is associated with maternal origin, phylogeny, and functional potential including surface adhesion and iron acquisition.</title>
        <authorList>
            <person name="Lou Y.C."/>
        </authorList>
    </citation>
    <scope>NUCLEOTIDE SEQUENCE</scope>
    <source>
        <strain evidence="1">L3_058_000G1_dasL3_058_000G1_concoct_72</strain>
    </source>
</reference>
<accession>A0A943QP50</accession>